<keyword evidence="1" id="KW-0539">Nucleus</keyword>
<feature type="domain" description="Xylanolytic transcriptional activator regulatory" evidence="2">
    <location>
        <begin position="184"/>
        <end position="267"/>
    </location>
</feature>
<dbReference type="InterPro" id="IPR050987">
    <property type="entry name" value="AtrR-like"/>
</dbReference>
<comment type="caution">
    <text evidence="3">The sequence shown here is derived from an EMBL/GenBank/DDBJ whole genome shotgun (WGS) entry which is preliminary data.</text>
</comment>
<dbReference type="InterPro" id="IPR007219">
    <property type="entry name" value="XnlR_reg_dom"/>
</dbReference>
<dbReference type="Pfam" id="PF04082">
    <property type="entry name" value="Fungal_trans"/>
    <property type="match status" value="1"/>
</dbReference>
<accession>A0ABR1NYV7</accession>
<reference evidence="3 4" key="1">
    <citation type="submission" date="2024-02" db="EMBL/GenBank/DDBJ databases">
        <title>De novo assembly and annotation of 12 fungi associated with fruit tree decline syndrome in Ontario, Canada.</title>
        <authorList>
            <person name="Sulman M."/>
            <person name="Ellouze W."/>
            <person name="Ilyukhin E."/>
        </authorList>
    </citation>
    <scope>NUCLEOTIDE SEQUENCE [LARGE SCALE GENOMIC DNA]</scope>
    <source>
        <strain evidence="3 4">M169</strain>
    </source>
</reference>
<evidence type="ECO:0000256" key="1">
    <source>
        <dbReference type="ARBA" id="ARBA00023242"/>
    </source>
</evidence>
<keyword evidence="4" id="KW-1185">Reference proteome</keyword>
<evidence type="ECO:0000259" key="2">
    <source>
        <dbReference type="SMART" id="SM00906"/>
    </source>
</evidence>
<dbReference type="EMBL" id="JAKNSF020000074">
    <property type="protein sequence ID" value="KAK7720570.1"/>
    <property type="molecule type" value="Genomic_DNA"/>
</dbReference>
<name>A0ABR1NYV7_DIAER</name>
<evidence type="ECO:0000313" key="4">
    <source>
        <dbReference type="Proteomes" id="UP001430848"/>
    </source>
</evidence>
<protein>
    <recommendedName>
        <fullName evidence="2">Xylanolytic transcriptional activator regulatory domain-containing protein</fullName>
    </recommendedName>
</protein>
<dbReference type="PANTHER" id="PTHR46910:SF17">
    <property type="entry name" value="SCFA-RELATED"/>
    <property type="match status" value="1"/>
</dbReference>
<proteinExistence type="predicted"/>
<sequence>MQGFTCCPYNISAERPNHTRRKWDAEHERHARGSNSFFAARDWLIFLGFKLGGYAVHGRVLLVKNYFDKVHWFMLIFHQGDFRGAFRQLHRELNEQGPRQPTSAGLGFLSVLTAVCIISLQYIDDRQREYLCDCVIVADDLQKKLLNALRMRLLEVVAQGSIEAVQACVLLGSFYLYHGEPELAWPICGCGLRIAQALNLHRRRHHSLGSSVPPDLDDPVQRAEEARKRCWWAVYEIETTCSMLYGFPLNINDDDCDIQLLCPYPLRSSDASWDSTVWQQTGQATLLSYKHSMAQLSIIVKSALTDLYGLRQRRTHANSKSGATDRDRLQGLMASVTSLDKRLREWHARLPLQLRPASLSGSGSISIMRVSSIDDAGGLSDQAFQNRLFQLQALSLKVAYENAKILIHRPLLSYRMIVPPTNNAAVTTTTLPGTSDTCQSSIQVCRDAALEISNIGSLPVFQGIADTYAVSFVSLHLLTAAIALSILTTLAPLTQESHDCKMGIRRLMEMQSRLRARSIVAEQGLGILKKLMSLVLTKEMKEMLEFPRPSEDVVPATAAAVGGEKGVDDNLNGPPPGAQEVRALGVERCGASQTASHLDGQLIDSTSAEASSLIMPAAGTGDNASQGFSFYEDPTVTQALLDFEQALTSALSK</sequence>
<dbReference type="SMART" id="SM00906">
    <property type="entry name" value="Fungal_trans"/>
    <property type="match status" value="1"/>
</dbReference>
<dbReference type="PANTHER" id="PTHR46910">
    <property type="entry name" value="TRANSCRIPTION FACTOR PDR1"/>
    <property type="match status" value="1"/>
</dbReference>
<evidence type="ECO:0000313" key="3">
    <source>
        <dbReference type="EMBL" id="KAK7720570.1"/>
    </source>
</evidence>
<gene>
    <name evidence="3" type="ORF">SLS63_009788</name>
</gene>
<organism evidence="3 4">
    <name type="scientific">Diaporthe eres</name>
    <name type="common">Phomopsis oblonga</name>
    <dbReference type="NCBI Taxonomy" id="83184"/>
    <lineage>
        <taxon>Eukaryota</taxon>
        <taxon>Fungi</taxon>
        <taxon>Dikarya</taxon>
        <taxon>Ascomycota</taxon>
        <taxon>Pezizomycotina</taxon>
        <taxon>Sordariomycetes</taxon>
        <taxon>Sordariomycetidae</taxon>
        <taxon>Diaporthales</taxon>
        <taxon>Diaporthaceae</taxon>
        <taxon>Diaporthe</taxon>
        <taxon>Diaporthe eres species complex</taxon>
    </lineage>
</organism>
<dbReference type="Proteomes" id="UP001430848">
    <property type="component" value="Unassembled WGS sequence"/>
</dbReference>
<dbReference type="CDD" id="cd12148">
    <property type="entry name" value="fungal_TF_MHR"/>
    <property type="match status" value="1"/>
</dbReference>